<dbReference type="Pfam" id="PF07508">
    <property type="entry name" value="Recombinase"/>
    <property type="match status" value="1"/>
</dbReference>
<dbReference type="PROSITE" id="PS51737">
    <property type="entry name" value="RECOMBINASE_DNA_BIND"/>
    <property type="match status" value="1"/>
</dbReference>
<accession>A0A1W1UFQ2</accession>
<proteinExistence type="predicted"/>
<dbReference type="AlphaFoldDB" id="A0A1W1UFQ2"/>
<dbReference type="Proteomes" id="UP000192368">
    <property type="component" value="Unassembled WGS sequence"/>
</dbReference>
<dbReference type="GO" id="GO:0003677">
    <property type="term" value="F:DNA binding"/>
    <property type="evidence" value="ECO:0007669"/>
    <property type="project" value="InterPro"/>
</dbReference>
<feature type="coiled-coil region" evidence="1">
    <location>
        <begin position="402"/>
        <end position="429"/>
    </location>
</feature>
<dbReference type="Pfam" id="PF13408">
    <property type="entry name" value="Zn_ribbon_recom"/>
    <property type="match status" value="1"/>
</dbReference>
<dbReference type="PANTHER" id="PTHR30461:SF23">
    <property type="entry name" value="DNA RECOMBINASE-RELATED"/>
    <property type="match status" value="1"/>
</dbReference>
<dbReference type="Gene3D" id="3.90.1750.20">
    <property type="entry name" value="Putative Large Serine Recombinase, Chain B, Domain 2"/>
    <property type="match status" value="1"/>
</dbReference>
<evidence type="ECO:0000259" key="2">
    <source>
        <dbReference type="PROSITE" id="PS51736"/>
    </source>
</evidence>
<gene>
    <name evidence="4" type="ORF">SAMN00017477_0162</name>
</gene>
<dbReference type="InterPro" id="IPR006119">
    <property type="entry name" value="Resolv_N"/>
</dbReference>
<keyword evidence="5" id="KW-1185">Reference proteome</keyword>
<dbReference type="EMBL" id="FWWR01000009">
    <property type="protein sequence ID" value="SMB79852.1"/>
    <property type="molecule type" value="Genomic_DNA"/>
</dbReference>
<dbReference type="CDD" id="cd00338">
    <property type="entry name" value="Ser_Recombinase"/>
    <property type="match status" value="1"/>
</dbReference>
<dbReference type="STRING" id="573058.SAMN00017477_0162"/>
<dbReference type="RefSeq" id="WP_084229883.1">
    <property type="nucleotide sequence ID" value="NZ_FWWR01000009.1"/>
</dbReference>
<dbReference type="GO" id="GO:0000150">
    <property type="term" value="F:DNA strand exchange activity"/>
    <property type="evidence" value="ECO:0007669"/>
    <property type="project" value="InterPro"/>
</dbReference>
<evidence type="ECO:0000259" key="3">
    <source>
        <dbReference type="PROSITE" id="PS51737"/>
    </source>
</evidence>
<dbReference type="Gene3D" id="3.40.50.1390">
    <property type="entry name" value="Resolvase, N-terminal catalytic domain"/>
    <property type="match status" value="1"/>
</dbReference>
<feature type="domain" description="Resolvase/invertase-type recombinase catalytic" evidence="2">
    <location>
        <begin position="28"/>
        <end position="176"/>
    </location>
</feature>
<dbReference type="InterPro" id="IPR011109">
    <property type="entry name" value="DNA_bind_recombinase_dom"/>
</dbReference>
<dbReference type="InterPro" id="IPR050639">
    <property type="entry name" value="SSR_resolvase"/>
</dbReference>
<feature type="domain" description="Recombinase" evidence="3">
    <location>
        <begin position="185"/>
        <end position="311"/>
    </location>
</feature>
<dbReference type="SMART" id="SM00857">
    <property type="entry name" value="Resolvase"/>
    <property type="match status" value="1"/>
</dbReference>
<dbReference type="InterPro" id="IPR038109">
    <property type="entry name" value="DNA_bind_recomb_sf"/>
</dbReference>
<keyword evidence="1" id="KW-0175">Coiled coil</keyword>
<dbReference type="Pfam" id="PF00239">
    <property type="entry name" value="Resolvase"/>
    <property type="match status" value="1"/>
</dbReference>
<organism evidence="4 5">
    <name type="scientific">Peptoniphilus asaccharolyticus DSM 20463</name>
    <dbReference type="NCBI Taxonomy" id="573058"/>
    <lineage>
        <taxon>Bacteria</taxon>
        <taxon>Bacillati</taxon>
        <taxon>Bacillota</taxon>
        <taxon>Tissierellia</taxon>
        <taxon>Tissierellales</taxon>
        <taxon>Peptoniphilaceae</taxon>
        <taxon>Peptoniphilus</taxon>
    </lineage>
</organism>
<evidence type="ECO:0000313" key="5">
    <source>
        <dbReference type="Proteomes" id="UP000192368"/>
    </source>
</evidence>
<dbReference type="OrthoDB" id="9769353at2"/>
<evidence type="ECO:0000256" key="1">
    <source>
        <dbReference type="SAM" id="Coils"/>
    </source>
</evidence>
<dbReference type="InterPro" id="IPR025827">
    <property type="entry name" value="Zn_ribbon_recom_dom"/>
</dbReference>
<dbReference type="PROSITE" id="PS51736">
    <property type="entry name" value="RECOMBINASES_3"/>
    <property type="match status" value="1"/>
</dbReference>
<sequence>MVNKKVTTIPATISKFNLTPINEVKKRRVAGYARVSTDSEEQQTSYEAQVDYYTNYIKSREDWEFVQVYTDEGISATNTKKRDGFKRMVKDALDGKIDLIVTKSVSRFARNTVDSLSTIRKLKEHGTEVFFEKENIWTFDSKGELLITIMSSLAQEESRSISENCTWGQRKRFADGKVTVPFERFLGYDRGEDGNLVVNPEQAKVVKKIYRLFLQGYSPFGIAKELTEEGILTPGGKKKWSAGTVNAILRNEKYKGDALLQKSFTVDFLTKEKKKNEGEIPQYYVTGNHEAIIPTSTFDRVQRLLERRKAGKNRISSVSIYSSKIKCGDCGSWYGSKTWHSTSKYRQKIWQCNHKFEEKCSTPHLTEEEIQNLFLQAVNKLVKNKKEIISNHKEMAKIIFDTSVLEKEKIELEEELNIVAEQVNDCINENARKVQNQDEYEVRYTSLVNRFNTTKTRLDEIKQTIIEKQSKRDEVEDFIQELEKQELMPEFDKNVWLSMVDCLTIHHDGKVEFTFLDGSQVELNS</sequence>
<evidence type="ECO:0000313" key="4">
    <source>
        <dbReference type="EMBL" id="SMB79852.1"/>
    </source>
</evidence>
<reference evidence="5" key="1">
    <citation type="submission" date="2017-04" db="EMBL/GenBank/DDBJ databases">
        <authorList>
            <person name="Varghese N."/>
            <person name="Submissions S."/>
        </authorList>
    </citation>
    <scope>NUCLEOTIDE SEQUENCE [LARGE SCALE GENOMIC DNA]</scope>
    <source>
        <strain evidence="5">DSM 20463</strain>
    </source>
</reference>
<dbReference type="SUPFAM" id="SSF53041">
    <property type="entry name" value="Resolvase-like"/>
    <property type="match status" value="1"/>
</dbReference>
<dbReference type="PANTHER" id="PTHR30461">
    <property type="entry name" value="DNA-INVERTASE FROM LAMBDOID PROPHAGE"/>
    <property type="match status" value="1"/>
</dbReference>
<name>A0A1W1UFQ2_PEPAS</name>
<dbReference type="InterPro" id="IPR036162">
    <property type="entry name" value="Resolvase-like_N_sf"/>
</dbReference>
<protein>
    <submittedName>
        <fullName evidence="4">Site-specific DNA recombinase</fullName>
    </submittedName>
</protein>